<feature type="transmembrane region" description="Helical" evidence="1">
    <location>
        <begin position="136"/>
        <end position="153"/>
    </location>
</feature>
<reference evidence="2 3" key="1">
    <citation type="submission" date="2018-05" db="EMBL/GenBank/DDBJ databases">
        <title>Genomic Encyclopedia of Type Strains, Phase IV (KMG-IV): sequencing the most valuable type-strain genomes for metagenomic binning, comparative biology and taxonomic classification.</title>
        <authorList>
            <person name="Goeker M."/>
        </authorList>
    </citation>
    <scope>NUCLEOTIDE SEQUENCE [LARGE SCALE GENOMIC DNA]</scope>
    <source>
        <strain evidence="2 3">DSM 28556</strain>
    </source>
</reference>
<keyword evidence="3" id="KW-1185">Reference proteome</keyword>
<gene>
    <name evidence="2" type="ORF">DFR56_103306</name>
</gene>
<dbReference type="EMBL" id="QJJQ01000003">
    <property type="protein sequence ID" value="PXW88800.1"/>
    <property type="molecule type" value="Genomic_DNA"/>
</dbReference>
<evidence type="ECO:0000313" key="3">
    <source>
        <dbReference type="Proteomes" id="UP000247978"/>
    </source>
</evidence>
<dbReference type="Proteomes" id="UP000247978">
    <property type="component" value="Unassembled WGS sequence"/>
</dbReference>
<keyword evidence="1" id="KW-0812">Transmembrane</keyword>
<evidence type="ECO:0000256" key="1">
    <source>
        <dbReference type="SAM" id="Phobius"/>
    </source>
</evidence>
<accession>A0A2V3W492</accession>
<protein>
    <submittedName>
        <fullName evidence="2">Uncharacterized protein</fullName>
    </submittedName>
</protein>
<name>A0A2V3W492_9BACI</name>
<keyword evidence="1" id="KW-1133">Transmembrane helix</keyword>
<dbReference type="AlphaFoldDB" id="A0A2V3W492"/>
<keyword evidence="1" id="KW-0472">Membrane</keyword>
<feature type="transmembrane region" description="Helical" evidence="1">
    <location>
        <begin position="72"/>
        <end position="99"/>
    </location>
</feature>
<sequence>MKQKKLEELMRNSKDAYKYMGSIKKEYLVGNTVFDERGFVFKIKISHSYEDIIYLLNELKGHKETHGFLTKVFFSIVIPMYVALFAIIGIAIGSIMTFINDLSSKMIDLKIEKEDSNFDDAINLFIQGNSDIMRKIGFELIAVLIVLLFMLFIRHIGYSKRNQYLAWLISAKELKENEIKLRK</sequence>
<comment type="caution">
    <text evidence="2">The sequence shown here is derived from an EMBL/GenBank/DDBJ whole genome shotgun (WGS) entry which is preliminary data.</text>
</comment>
<evidence type="ECO:0000313" key="2">
    <source>
        <dbReference type="EMBL" id="PXW88800.1"/>
    </source>
</evidence>
<organism evidence="2 3">
    <name type="scientific">Pseudogracilibacillus auburnensis</name>
    <dbReference type="NCBI Taxonomy" id="1494959"/>
    <lineage>
        <taxon>Bacteria</taxon>
        <taxon>Bacillati</taxon>
        <taxon>Bacillota</taxon>
        <taxon>Bacilli</taxon>
        <taxon>Bacillales</taxon>
        <taxon>Bacillaceae</taxon>
        <taxon>Pseudogracilibacillus</taxon>
    </lineage>
</organism>
<proteinExistence type="predicted"/>
<dbReference type="RefSeq" id="WP_110394622.1">
    <property type="nucleotide sequence ID" value="NZ_JBHUHB010000001.1"/>
</dbReference>